<keyword evidence="2" id="KW-0813">Transport</keyword>
<keyword evidence="7 10" id="KW-0472">Membrane</keyword>
<evidence type="ECO:0000256" key="7">
    <source>
        <dbReference type="ARBA" id="ARBA00023136"/>
    </source>
</evidence>
<evidence type="ECO:0000256" key="10">
    <source>
        <dbReference type="RuleBase" id="RU003357"/>
    </source>
</evidence>
<dbReference type="InterPro" id="IPR039426">
    <property type="entry name" value="TonB-dep_rcpt-like"/>
</dbReference>
<evidence type="ECO:0000313" key="16">
    <source>
        <dbReference type="Proteomes" id="UP000295497"/>
    </source>
</evidence>
<evidence type="ECO:0000256" key="4">
    <source>
        <dbReference type="ARBA" id="ARBA00022692"/>
    </source>
</evidence>
<dbReference type="InterPro" id="IPR012910">
    <property type="entry name" value="Plug_dom"/>
</dbReference>
<feature type="region of interest" description="Disordered" evidence="11">
    <location>
        <begin position="42"/>
        <end position="73"/>
    </location>
</feature>
<accession>A0A4P2R101</accession>
<feature type="domain" description="TonB-dependent receptor-like beta-barrel" evidence="13">
    <location>
        <begin position="438"/>
        <end position="641"/>
    </location>
</feature>
<dbReference type="Gene3D" id="2.170.130.10">
    <property type="entry name" value="TonB-dependent receptor, plug domain"/>
    <property type="match status" value="1"/>
</dbReference>
<feature type="chain" id="PRO_5020758607" evidence="12">
    <location>
        <begin position="29"/>
        <end position="667"/>
    </location>
</feature>
<name>A0A4P2R101_SORCE</name>
<evidence type="ECO:0000256" key="3">
    <source>
        <dbReference type="ARBA" id="ARBA00022452"/>
    </source>
</evidence>
<keyword evidence="4" id="KW-0812">Transmembrane</keyword>
<dbReference type="GO" id="GO:0044718">
    <property type="term" value="P:siderophore transmembrane transport"/>
    <property type="evidence" value="ECO:0007669"/>
    <property type="project" value="TreeGrafter"/>
</dbReference>
<feature type="domain" description="TonB-dependent receptor plug" evidence="14">
    <location>
        <begin position="52"/>
        <end position="156"/>
    </location>
</feature>
<dbReference type="Pfam" id="PF07715">
    <property type="entry name" value="Plug"/>
    <property type="match status" value="1"/>
</dbReference>
<sequence length="667" mass="71454">MCLTLSIPPRRAVAAASFAGAVTLAAGAAAQQASVLEVTVHADKRDPGPGSRDLSAASSKVPRERLRQPGESAAHVLQRIPGVQVSKGGAGSDLSTASIRGATSAQTPIYLAGIRLNDDVTGTADLSAVPLWMIDRVEIYRGNAPIQADRLGIGGAIFFDPVLRRGSRVGAGGSAGSFGELATWAAASTGDARGGAMIAARRESARNDYAYVDDRGTTFDPSDDRERDRFNADYVAYDLWSIGRLQLGRSSMTMLTNAFVRDQGVTGLSVIPAHAARSHAQRWLGAASAKLPCAAPIPGEPDDRCWIELTSSAILARTRIADPQLELGLLSPWTASAGARVSHQARLRYRLQGFDLGASLVQEFEHLGLDRPEGEPLRASRAFTRAGASVAASPARALQVHGHAVLECHTTAGPEGGRTCETLQPVVRLGARLELPWNMALLANVGRYVRVPTLGELYGTSPIVRGNADLRVEEGYTADVGVRIKGHGFSVDVFGFSRLATDLIGFRRSSLGVVRPFNIGSARLLGVELTGSTSFLDAVHAEVSLTAMDPRDTSQERHLKNDILPFQARLVAAPYLEVYQEPFRWLPIDRIALGARLFYRSSRLADPAGLVVMAEQVSVDAELSALFWKKRISARARIANVLDARNYDVVGLPLPGRSVHGGMEVWW</sequence>
<keyword evidence="9" id="KW-0998">Cell outer membrane</keyword>
<dbReference type="InterPro" id="IPR037066">
    <property type="entry name" value="Plug_dom_sf"/>
</dbReference>
<evidence type="ECO:0000313" key="15">
    <source>
        <dbReference type="EMBL" id="AUX36308.1"/>
    </source>
</evidence>
<dbReference type="RefSeq" id="WP_129579151.1">
    <property type="nucleotide sequence ID" value="NZ_CP012672.1"/>
</dbReference>
<reference evidence="15 16" key="1">
    <citation type="submission" date="2015-09" db="EMBL/GenBank/DDBJ databases">
        <title>Sorangium comparison.</title>
        <authorList>
            <person name="Zaburannyi N."/>
            <person name="Bunk B."/>
            <person name="Overmann J."/>
            <person name="Mueller R."/>
        </authorList>
    </citation>
    <scope>NUCLEOTIDE SEQUENCE [LARGE SCALE GENOMIC DNA]</scope>
    <source>
        <strain evidence="15 16">So ce836</strain>
    </source>
</reference>
<dbReference type="PANTHER" id="PTHR30069:SF29">
    <property type="entry name" value="HEMOGLOBIN AND HEMOGLOBIN-HAPTOGLOBIN-BINDING PROTEIN 1-RELATED"/>
    <property type="match status" value="1"/>
</dbReference>
<keyword evidence="3" id="KW-1134">Transmembrane beta strand</keyword>
<dbReference type="GO" id="GO:0009279">
    <property type="term" value="C:cell outer membrane"/>
    <property type="evidence" value="ECO:0007669"/>
    <property type="project" value="UniProtKB-SubCell"/>
</dbReference>
<dbReference type="SUPFAM" id="SSF56935">
    <property type="entry name" value="Porins"/>
    <property type="match status" value="1"/>
</dbReference>
<comment type="subcellular location">
    <subcellularLocation>
        <location evidence="1">Cell outer membrane</location>
        <topology evidence="1">Multi-pass membrane protein</topology>
    </subcellularLocation>
</comment>
<evidence type="ECO:0000256" key="12">
    <source>
        <dbReference type="SAM" id="SignalP"/>
    </source>
</evidence>
<evidence type="ECO:0000256" key="8">
    <source>
        <dbReference type="ARBA" id="ARBA00023170"/>
    </source>
</evidence>
<evidence type="ECO:0000256" key="11">
    <source>
        <dbReference type="SAM" id="MobiDB-lite"/>
    </source>
</evidence>
<evidence type="ECO:0000259" key="13">
    <source>
        <dbReference type="Pfam" id="PF00593"/>
    </source>
</evidence>
<dbReference type="InterPro" id="IPR000531">
    <property type="entry name" value="Beta-barrel_TonB"/>
</dbReference>
<keyword evidence="8" id="KW-0675">Receptor</keyword>
<evidence type="ECO:0000256" key="6">
    <source>
        <dbReference type="ARBA" id="ARBA00023077"/>
    </source>
</evidence>
<evidence type="ECO:0000256" key="2">
    <source>
        <dbReference type="ARBA" id="ARBA00022448"/>
    </source>
</evidence>
<keyword evidence="6 10" id="KW-0798">TonB box</keyword>
<dbReference type="GO" id="GO:0015344">
    <property type="term" value="F:siderophore uptake transmembrane transporter activity"/>
    <property type="evidence" value="ECO:0007669"/>
    <property type="project" value="TreeGrafter"/>
</dbReference>
<proteinExistence type="inferred from homology"/>
<dbReference type="InterPro" id="IPR036942">
    <property type="entry name" value="Beta-barrel_TonB_sf"/>
</dbReference>
<dbReference type="EMBL" id="CP012672">
    <property type="protein sequence ID" value="AUX36308.1"/>
    <property type="molecule type" value="Genomic_DNA"/>
</dbReference>
<organism evidence="15 16">
    <name type="scientific">Sorangium cellulosum</name>
    <name type="common">Polyangium cellulosum</name>
    <dbReference type="NCBI Taxonomy" id="56"/>
    <lineage>
        <taxon>Bacteria</taxon>
        <taxon>Pseudomonadati</taxon>
        <taxon>Myxococcota</taxon>
        <taxon>Polyangia</taxon>
        <taxon>Polyangiales</taxon>
        <taxon>Polyangiaceae</taxon>
        <taxon>Sorangium</taxon>
    </lineage>
</organism>
<protein>
    <submittedName>
        <fullName evidence="15">Outer membrane protein</fullName>
    </submittedName>
</protein>
<evidence type="ECO:0000256" key="5">
    <source>
        <dbReference type="ARBA" id="ARBA00022729"/>
    </source>
</evidence>
<dbReference type="Gene3D" id="2.40.170.20">
    <property type="entry name" value="TonB-dependent receptor, beta-barrel domain"/>
    <property type="match status" value="1"/>
</dbReference>
<keyword evidence="5 12" id="KW-0732">Signal</keyword>
<evidence type="ECO:0000259" key="14">
    <source>
        <dbReference type="Pfam" id="PF07715"/>
    </source>
</evidence>
<gene>
    <name evidence="15" type="ORF">SOCE836_085150</name>
</gene>
<dbReference type="AlphaFoldDB" id="A0A4P2R101"/>
<evidence type="ECO:0000256" key="1">
    <source>
        <dbReference type="ARBA" id="ARBA00004571"/>
    </source>
</evidence>
<dbReference type="Proteomes" id="UP000295497">
    <property type="component" value="Chromosome"/>
</dbReference>
<comment type="similarity">
    <text evidence="10">Belongs to the TonB-dependent receptor family.</text>
</comment>
<dbReference type="Pfam" id="PF00593">
    <property type="entry name" value="TonB_dep_Rec_b-barrel"/>
    <property type="match status" value="1"/>
</dbReference>
<dbReference type="PANTHER" id="PTHR30069">
    <property type="entry name" value="TONB-DEPENDENT OUTER MEMBRANE RECEPTOR"/>
    <property type="match status" value="1"/>
</dbReference>
<evidence type="ECO:0000256" key="9">
    <source>
        <dbReference type="ARBA" id="ARBA00023237"/>
    </source>
</evidence>
<feature type="signal peptide" evidence="12">
    <location>
        <begin position="1"/>
        <end position="28"/>
    </location>
</feature>